<comment type="caution">
    <text evidence="2">The sequence shown here is derived from an EMBL/GenBank/DDBJ whole genome shotgun (WGS) entry which is preliminary data.</text>
</comment>
<dbReference type="InterPro" id="IPR011050">
    <property type="entry name" value="Pectin_lyase_fold/virulence"/>
</dbReference>
<gene>
    <name evidence="2" type="ORF">DBO85_14190</name>
</gene>
<dbReference type="OrthoDB" id="6772040at2"/>
<keyword evidence="3" id="KW-1185">Reference proteome</keyword>
<dbReference type="InterPro" id="IPR026457">
    <property type="entry name" value="CSLREA_Nterm"/>
</dbReference>
<dbReference type="NCBIfam" id="TIGR04214">
    <property type="entry name" value="CSLREA_Nterm"/>
    <property type="match status" value="1"/>
</dbReference>
<reference evidence="2 3" key="1">
    <citation type="submission" date="2018-04" db="EMBL/GenBank/DDBJ databases">
        <title>Pseudomonas sp. nov., isolated from mangrove soil.</title>
        <authorList>
            <person name="Chen C."/>
        </authorList>
    </citation>
    <scope>NUCLEOTIDE SEQUENCE [LARGE SCALE GENOMIC DNA]</scope>
    <source>
        <strain evidence="2 3">TC-11</strain>
    </source>
</reference>
<evidence type="ECO:0008006" key="4">
    <source>
        <dbReference type="Google" id="ProtNLM"/>
    </source>
</evidence>
<feature type="chain" id="PRO_5015475676" description="CSLREA domain-containing protein" evidence="1">
    <location>
        <begin position="23"/>
        <end position="444"/>
    </location>
</feature>
<feature type="signal peptide" evidence="1">
    <location>
        <begin position="1"/>
        <end position="22"/>
    </location>
</feature>
<dbReference type="EMBL" id="QASN01000020">
    <property type="protein sequence ID" value="PTU73473.1"/>
    <property type="molecule type" value="Genomic_DNA"/>
</dbReference>
<dbReference type="RefSeq" id="WP_108107919.1">
    <property type="nucleotide sequence ID" value="NZ_QASN01000020.1"/>
</dbReference>
<organism evidence="2 3">
    <name type="scientific">Pseudomonas mangrovi</name>
    <dbReference type="NCBI Taxonomy" id="2161748"/>
    <lineage>
        <taxon>Bacteria</taxon>
        <taxon>Pseudomonadati</taxon>
        <taxon>Pseudomonadota</taxon>
        <taxon>Gammaproteobacteria</taxon>
        <taxon>Pseudomonadales</taxon>
        <taxon>Pseudomonadaceae</taxon>
        <taxon>Pseudomonas</taxon>
    </lineage>
</organism>
<keyword evidence="1" id="KW-0732">Signal</keyword>
<dbReference type="Proteomes" id="UP000244064">
    <property type="component" value="Unassembled WGS sequence"/>
</dbReference>
<evidence type="ECO:0000313" key="2">
    <source>
        <dbReference type="EMBL" id="PTU73473.1"/>
    </source>
</evidence>
<proteinExistence type="predicted"/>
<protein>
    <recommendedName>
        <fullName evidence="4">CSLREA domain-containing protein</fullName>
    </recommendedName>
</protein>
<name>A0A2T5P6X4_9PSED</name>
<sequence length="444" mass="46712">MPISRFTLALISLLGFAGAANAVTQVRVTTTEDSFDGACDAHCSLREAIHVVNTNPGDYRIILDIGTYRLSLPPPMKKGLIQDEDEGHNGDLDIIGSLVIRGAGPDRTIIDAQGQDRIFDVLDYAQLDLRNLGLRNGMHPVDGGAIRNSGFLALRSVHLRDNRVVSQTSPTQGGAIANYGVLDVFSSQLINNQSESANGSYSRGGAIFNALVLQVRDSRFQNNRTLGGSQTRASGAAVYTFGHADIARSAMLDNHSDGEGSAISNRQLGILKLSNSSLFRNGTGTARPGAVISNGLQGSGRPSLRLVHVTLADNLGYGLDNHGDVDARNSIILGNRSADGQVSNCRDNLGEPTFKARGLLLGAESLCPADLRVADGELFTRVLQPSHDGNGVRTGFLPQVEGPALGAGVGSCAGHDQVGTLRPQDANGDGQARCDLGAFELPGI</sequence>
<dbReference type="SUPFAM" id="SSF51126">
    <property type="entry name" value="Pectin lyase-like"/>
    <property type="match status" value="1"/>
</dbReference>
<evidence type="ECO:0000313" key="3">
    <source>
        <dbReference type="Proteomes" id="UP000244064"/>
    </source>
</evidence>
<dbReference type="AlphaFoldDB" id="A0A2T5P6X4"/>
<accession>A0A2T5P6X4</accession>
<evidence type="ECO:0000256" key="1">
    <source>
        <dbReference type="SAM" id="SignalP"/>
    </source>
</evidence>